<proteinExistence type="predicted"/>
<dbReference type="AlphaFoldDB" id="A0AAE7CYU6"/>
<dbReference type="PROSITE" id="PS51186">
    <property type="entry name" value="GNAT"/>
    <property type="match status" value="1"/>
</dbReference>
<evidence type="ECO:0000259" key="1">
    <source>
        <dbReference type="PROSITE" id="PS51186"/>
    </source>
</evidence>
<dbReference type="EMBL" id="CP033622">
    <property type="protein sequence ID" value="QIZ50274.1"/>
    <property type="molecule type" value="Genomic_DNA"/>
</dbReference>
<gene>
    <name evidence="2" type="ORF">DWG24_05480</name>
</gene>
<evidence type="ECO:0000313" key="2">
    <source>
        <dbReference type="EMBL" id="QIZ50274.1"/>
    </source>
</evidence>
<dbReference type="RefSeq" id="WP_168361782.1">
    <property type="nucleotide sequence ID" value="NZ_CP033622.1"/>
</dbReference>
<dbReference type="GO" id="GO:0016747">
    <property type="term" value="F:acyltransferase activity, transferring groups other than amino-acyl groups"/>
    <property type="evidence" value="ECO:0007669"/>
    <property type="project" value="InterPro"/>
</dbReference>
<evidence type="ECO:0000313" key="3">
    <source>
        <dbReference type="Proteomes" id="UP000500801"/>
    </source>
</evidence>
<dbReference type="PANTHER" id="PTHR43233">
    <property type="entry name" value="FAMILY N-ACETYLTRANSFERASE, PUTATIVE (AFU_ORTHOLOGUE AFUA_6G03350)-RELATED"/>
    <property type="match status" value="1"/>
</dbReference>
<organism evidence="2 3">
    <name type="scientific">Dickeya zeae</name>
    <dbReference type="NCBI Taxonomy" id="204042"/>
    <lineage>
        <taxon>Bacteria</taxon>
        <taxon>Pseudomonadati</taxon>
        <taxon>Pseudomonadota</taxon>
        <taxon>Gammaproteobacteria</taxon>
        <taxon>Enterobacterales</taxon>
        <taxon>Pectobacteriaceae</taxon>
        <taxon>Dickeya</taxon>
    </lineage>
</organism>
<dbReference type="InterPro" id="IPR016181">
    <property type="entry name" value="Acyl_CoA_acyltransferase"/>
</dbReference>
<dbReference type="InterPro" id="IPR000182">
    <property type="entry name" value="GNAT_dom"/>
</dbReference>
<reference evidence="2 3" key="1">
    <citation type="submission" date="2018-11" db="EMBL/GenBank/DDBJ databases">
        <title>Complete genome sequence of Dickeya zeae strain CE1 infecting Canna edulis Ker-Gawl. in China.</title>
        <authorList>
            <person name="Zhang J."/>
            <person name="Lin B."/>
            <person name="Shen H."/>
            <person name="Jiang S."/>
            <person name="Pu X."/>
            <person name="Sun D."/>
        </authorList>
    </citation>
    <scope>NUCLEOTIDE SEQUENCE [LARGE SCALE GENOMIC DNA]</scope>
    <source>
        <strain evidence="2 3">CE1</strain>
    </source>
</reference>
<name>A0AAE7CYU6_9GAMM</name>
<dbReference type="SUPFAM" id="SSF55729">
    <property type="entry name" value="Acyl-CoA N-acyltransferases (Nat)"/>
    <property type="match status" value="1"/>
</dbReference>
<protein>
    <submittedName>
        <fullName evidence="2">GNAT family N-acetyltransferase</fullName>
    </submittedName>
</protein>
<dbReference type="Gene3D" id="3.40.630.30">
    <property type="match status" value="1"/>
</dbReference>
<dbReference type="Pfam" id="PF13673">
    <property type="entry name" value="Acetyltransf_10"/>
    <property type="match status" value="1"/>
</dbReference>
<feature type="domain" description="N-acetyltransferase" evidence="1">
    <location>
        <begin position="19"/>
        <end position="156"/>
    </location>
</feature>
<sequence length="156" mass="17317">MTSLSSSASDNTPTTPSVITYKVNDPITVDQFIHLLNRTSLGPRRPLEQRDTLAGMLTQADLLVTAWRGEELVGVARSVTDYHFCCYMSDLAVDEACQHGGIGRQLIEHTVRQLKPQCRLILIAAPQAVDYYPKIGFEAHPSAWHILAKDFLALKP</sequence>
<dbReference type="CDD" id="cd04301">
    <property type="entry name" value="NAT_SF"/>
    <property type="match status" value="1"/>
</dbReference>
<dbReference type="Proteomes" id="UP000500801">
    <property type="component" value="Chromosome"/>
</dbReference>
<dbReference type="PANTHER" id="PTHR43233:SF1">
    <property type="entry name" value="FAMILY N-ACETYLTRANSFERASE, PUTATIVE (AFU_ORTHOLOGUE AFUA_6G03350)-RELATED"/>
    <property type="match status" value="1"/>
</dbReference>
<accession>A0AAE7CYU6</accession>
<dbReference type="InterPro" id="IPR053144">
    <property type="entry name" value="Acetyltransferase_Butenolide"/>
</dbReference>